<dbReference type="Proteomes" id="UP000663929">
    <property type="component" value="Chromosome"/>
</dbReference>
<dbReference type="InterPro" id="IPR036995">
    <property type="entry name" value="MPG_sf"/>
</dbReference>
<evidence type="ECO:0000256" key="3">
    <source>
        <dbReference type="ARBA" id="ARBA00022801"/>
    </source>
</evidence>
<dbReference type="FunFam" id="3.10.300.10:FF:000001">
    <property type="entry name" value="Putative 3-methyladenine DNA glycosylase"/>
    <property type="match status" value="1"/>
</dbReference>
<dbReference type="NCBIfam" id="NF002003">
    <property type="entry name" value="PRK00802.1-3"/>
    <property type="match status" value="1"/>
</dbReference>
<organism evidence="6 7">
    <name type="scientific">Sulfidibacter corallicola</name>
    <dbReference type="NCBI Taxonomy" id="2818388"/>
    <lineage>
        <taxon>Bacteria</taxon>
        <taxon>Pseudomonadati</taxon>
        <taxon>Acidobacteriota</taxon>
        <taxon>Holophagae</taxon>
        <taxon>Acanthopleuribacterales</taxon>
        <taxon>Acanthopleuribacteraceae</taxon>
        <taxon>Sulfidibacter</taxon>
    </lineage>
</organism>
<proteinExistence type="inferred from homology"/>
<gene>
    <name evidence="6" type="ORF">J3U87_09185</name>
</gene>
<keyword evidence="3 5" id="KW-0378">Hydrolase</keyword>
<dbReference type="PANTHER" id="PTHR10429:SF0">
    <property type="entry name" value="DNA-3-METHYLADENINE GLYCOSYLASE"/>
    <property type="match status" value="1"/>
</dbReference>
<reference evidence="6" key="1">
    <citation type="submission" date="2021-03" db="EMBL/GenBank/DDBJ databases">
        <title>Acanthopleuribacteraceae sp. M133.</title>
        <authorList>
            <person name="Wang G."/>
        </authorList>
    </citation>
    <scope>NUCLEOTIDE SEQUENCE</scope>
    <source>
        <strain evidence="6">M133</strain>
    </source>
</reference>
<dbReference type="HAMAP" id="MF_00527">
    <property type="entry name" value="3MGH"/>
    <property type="match status" value="1"/>
</dbReference>
<dbReference type="InterPro" id="IPR011034">
    <property type="entry name" value="Formyl_transferase-like_C_sf"/>
</dbReference>
<keyword evidence="7" id="KW-1185">Reference proteome</keyword>
<evidence type="ECO:0000313" key="6">
    <source>
        <dbReference type="EMBL" id="QTD52635.1"/>
    </source>
</evidence>
<dbReference type="GO" id="GO:0003905">
    <property type="term" value="F:alkylbase DNA N-glycosylase activity"/>
    <property type="evidence" value="ECO:0007669"/>
    <property type="project" value="InterPro"/>
</dbReference>
<dbReference type="EMBL" id="CP071793">
    <property type="protein sequence ID" value="QTD52635.1"/>
    <property type="molecule type" value="Genomic_DNA"/>
</dbReference>
<sequence length="201" mass="22352">MSAPTSTRHWDPLPADFYRGTTLETARDLLGRVLVHRHEDGLLAGRIVEVEAYHQDGDQAAHSYGGPTNRNRVMFGPPGHLYVYLIYGIHFCMNVVTETDGTGAAVLIRALEPLEGEARMQQFRGARVTRRNLTNGPGKCCQAFAIDRRFDGIDLRRGPIELLQGEPVPDSAITSGPRIGITKSADLPWRFWLEGNPFVSR</sequence>
<evidence type="ECO:0000256" key="4">
    <source>
        <dbReference type="ARBA" id="ARBA00023204"/>
    </source>
</evidence>
<keyword evidence="2 5" id="KW-0227">DNA damage</keyword>
<dbReference type="CDD" id="cd00540">
    <property type="entry name" value="AAG"/>
    <property type="match status" value="1"/>
</dbReference>
<dbReference type="AlphaFoldDB" id="A0A8A4U1M5"/>
<dbReference type="SUPFAM" id="SSF50486">
    <property type="entry name" value="FMT C-terminal domain-like"/>
    <property type="match status" value="1"/>
</dbReference>
<protein>
    <recommendedName>
        <fullName evidence="5">Putative 3-methyladenine DNA glycosylase</fullName>
        <ecNumber evidence="5">3.2.2.-</ecNumber>
    </recommendedName>
</protein>
<comment type="similarity">
    <text evidence="1 5">Belongs to the DNA glycosylase MPG family.</text>
</comment>
<evidence type="ECO:0000256" key="5">
    <source>
        <dbReference type="HAMAP-Rule" id="MF_00527"/>
    </source>
</evidence>
<dbReference type="Gene3D" id="3.10.300.10">
    <property type="entry name" value="Methylpurine-DNA glycosylase (MPG)"/>
    <property type="match status" value="1"/>
</dbReference>
<dbReference type="EC" id="3.2.2.-" evidence="5"/>
<dbReference type="KEGG" id="scor:J3U87_09185"/>
<evidence type="ECO:0000256" key="2">
    <source>
        <dbReference type="ARBA" id="ARBA00022763"/>
    </source>
</evidence>
<keyword evidence="6" id="KW-0326">Glycosidase</keyword>
<dbReference type="PANTHER" id="PTHR10429">
    <property type="entry name" value="DNA-3-METHYLADENINE GLYCOSYLASE"/>
    <property type="match status" value="1"/>
</dbReference>
<dbReference type="GO" id="GO:0006284">
    <property type="term" value="P:base-excision repair"/>
    <property type="evidence" value="ECO:0007669"/>
    <property type="project" value="InterPro"/>
</dbReference>
<dbReference type="NCBIfam" id="TIGR00567">
    <property type="entry name" value="3mg"/>
    <property type="match status" value="1"/>
</dbReference>
<accession>A0A8A4U1M5</accession>
<dbReference type="RefSeq" id="WP_237382739.1">
    <property type="nucleotide sequence ID" value="NZ_CP071793.1"/>
</dbReference>
<keyword evidence="4 5" id="KW-0234">DNA repair</keyword>
<dbReference type="GO" id="GO:0003677">
    <property type="term" value="F:DNA binding"/>
    <property type="evidence" value="ECO:0007669"/>
    <property type="project" value="InterPro"/>
</dbReference>
<evidence type="ECO:0000313" key="7">
    <source>
        <dbReference type="Proteomes" id="UP000663929"/>
    </source>
</evidence>
<dbReference type="InterPro" id="IPR003180">
    <property type="entry name" value="MPG"/>
</dbReference>
<evidence type="ECO:0000256" key="1">
    <source>
        <dbReference type="ARBA" id="ARBA00009232"/>
    </source>
</evidence>
<dbReference type="Pfam" id="PF02245">
    <property type="entry name" value="Pur_DNA_glyco"/>
    <property type="match status" value="1"/>
</dbReference>
<name>A0A8A4U1M5_SULCO</name>